<dbReference type="RefSeq" id="WP_179723966.1">
    <property type="nucleotide sequence ID" value="NZ_BAABFH010000001.1"/>
</dbReference>
<sequence>MTGRTVPGDLGPEGQKALLDELAEVVTSAAPQDWARLAVEYKCLGRHVELGVGVHDATEQPISWEPPAEVDALFWRLRVGMYEEGRGTWFSAFFRTRTTGPHEIFYNWDNEPPWQPPAESFAHEQRLFPRDGAHQPAWFRRRLEQT</sequence>
<keyword evidence="2" id="KW-1185">Reference proteome</keyword>
<reference evidence="1 2" key="1">
    <citation type="submission" date="2020-07" db="EMBL/GenBank/DDBJ databases">
        <title>Sequencing the genomes of 1000 actinobacteria strains.</title>
        <authorList>
            <person name="Klenk H.-P."/>
        </authorList>
    </citation>
    <scope>NUCLEOTIDE SEQUENCE [LARGE SCALE GENOMIC DNA]</scope>
    <source>
        <strain evidence="1 2">DSM 44065</strain>
    </source>
</reference>
<dbReference type="EMBL" id="JACCFJ010000001">
    <property type="protein sequence ID" value="NYI86157.1"/>
    <property type="molecule type" value="Genomic_DNA"/>
</dbReference>
<dbReference type="Proteomes" id="UP000587002">
    <property type="component" value="Unassembled WGS sequence"/>
</dbReference>
<dbReference type="InterPro" id="IPR036170">
    <property type="entry name" value="YezG-like_sf"/>
</dbReference>
<accession>A0A853AU29</accession>
<evidence type="ECO:0000313" key="1">
    <source>
        <dbReference type="EMBL" id="NYI86157.1"/>
    </source>
</evidence>
<protein>
    <submittedName>
        <fullName evidence="1">Uncharacterized protein</fullName>
    </submittedName>
</protein>
<proteinExistence type="predicted"/>
<name>A0A853AU29_9PSEU</name>
<organism evidence="1 2">
    <name type="scientific">Saccharopolyspora hordei</name>
    <dbReference type="NCBI Taxonomy" id="1838"/>
    <lineage>
        <taxon>Bacteria</taxon>
        <taxon>Bacillati</taxon>
        <taxon>Actinomycetota</taxon>
        <taxon>Actinomycetes</taxon>
        <taxon>Pseudonocardiales</taxon>
        <taxon>Pseudonocardiaceae</taxon>
        <taxon>Saccharopolyspora</taxon>
    </lineage>
</organism>
<comment type="caution">
    <text evidence="1">The sequence shown here is derived from an EMBL/GenBank/DDBJ whole genome shotgun (WGS) entry which is preliminary data.</text>
</comment>
<evidence type="ECO:0000313" key="2">
    <source>
        <dbReference type="Proteomes" id="UP000587002"/>
    </source>
</evidence>
<dbReference type="SUPFAM" id="SSF160424">
    <property type="entry name" value="BH3703-like"/>
    <property type="match status" value="1"/>
</dbReference>
<gene>
    <name evidence="1" type="ORF">HNR68_004787</name>
</gene>
<dbReference type="AlphaFoldDB" id="A0A853AU29"/>